<dbReference type="RefSeq" id="XP_066917153.1">
    <property type="nucleotide sequence ID" value="XM_067061052.1"/>
</dbReference>
<dbReference type="GO" id="GO:0020037">
    <property type="term" value="F:heme binding"/>
    <property type="evidence" value="ECO:0007669"/>
    <property type="project" value="InterPro"/>
</dbReference>
<keyword evidence="4" id="KW-1185">Reference proteome</keyword>
<feature type="chain" id="PRO_5029551067" description="Cytochrome P450" evidence="2">
    <location>
        <begin position="20"/>
        <end position="472"/>
    </location>
</feature>
<dbReference type="GO" id="GO:0004497">
    <property type="term" value="F:monooxygenase activity"/>
    <property type="evidence" value="ECO:0007669"/>
    <property type="project" value="InterPro"/>
</dbReference>
<dbReference type="GO" id="GO:0005506">
    <property type="term" value="F:iron ion binding"/>
    <property type="evidence" value="ECO:0007669"/>
    <property type="project" value="InterPro"/>
</dbReference>
<dbReference type="OrthoDB" id="2789670at2759"/>
<dbReference type="EnsemblMetazoa" id="CLYHEMT007805.2">
    <property type="protein sequence ID" value="CLYHEMP007805.2"/>
    <property type="gene ID" value="CLYHEMG007805"/>
</dbReference>
<accession>A0A7M5WRX0</accession>
<organism evidence="3 4">
    <name type="scientific">Clytia hemisphaerica</name>
    <dbReference type="NCBI Taxonomy" id="252671"/>
    <lineage>
        <taxon>Eukaryota</taxon>
        <taxon>Metazoa</taxon>
        <taxon>Cnidaria</taxon>
        <taxon>Hydrozoa</taxon>
        <taxon>Hydroidolina</taxon>
        <taxon>Leptothecata</taxon>
        <taxon>Obeliida</taxon>
        <taxon>Clytiidae</taxon>
        <taxon>Clytia</taxon>
    </lineage>
</organism>
<dbReference type="AlphaFoldDB" id="A0A7M5WRX0"/>
<proteinExistence type="inferred from homology"/>
<evidence type="ECO:0000313" key="3">
    <source>
        <dbReference type="EnsemblMetazoa" id="CLYHEMP007805.2"/>
    </source>
</evidence>
<dbReference type="Pfam" id="PF00067">
    <property type="entry name" value="p450"/>
    <property type="match status" value="1"/>
</dbReference>
<evidence type="ECO:0008006" key="5">
    <source>
        <dbReference type="Google" id="ProtNLM"/>
    </source>
</evidence>
<dbReference type="InterPro" id="IPR036396">
    <property type="entry name" value="Cyt_P450_sf"/>
</dbReference>
<reference evidence="3" key="1">
    <citation type="submission" date="2021-01" db="UniProtKB">
        <authorList>
            <consortium name="EnsemblMetazoa"/>
        </authorList>
    </citation>
    <scope>IDENTIFICATION</scope>
</reference>
<evidence type="ECO:0000313" key="4">
    <source>
        <dbReference type="Proteomes" id="UP000594262"/>
    </source>
</evidence>
<sequence length="472" mass="54274">MKFTMILATILALCLVVNGGKSMKERFLKKICSKVRSKGFVSRYADVQEVPLVGGSPAENFARFKKRFRFFYSDFAQETNYTVYKVQLDTEKVVLADPVALSWLWNNQRLISKAEPGPFKLNSLRYVPASLASNGRMHERLRRNYYKIYRHAYKKYGLEWAFNDLKQKFAASFPVKGVKVPVERILDDISIGNFAHFMYGKDWTEFKVYDQYAKVLSIVFPPTDQDDAIINKMFEEVSDTPLIKDELNSVFGRGKCKEEATSEALFSVMCVGVPGLRKAMNSIVPLLVQLKPKDRNRINEEANTFFDATNSKSIDEKLKNAKTIEKFVLEMLRYVGGALGYVTYEANQDFIIPSYNGYYRIYKGQTLILHHFAAQRNPDTFRFPDEFTLTGNEEYLKENFFAFTGPYNMKATYSNRKCPGQDLAMNLVKMYVIHLARCDIVPDSDLSFNQLNGYRTESTDAPLTVKSFVCKK</sequence>
<dbReference type="InterPro" id="IPR001128">
    <property type="entry name" value="Cyt_P450"/>
</dbReference>
<feature type="signal peptide" evidence="2">
    <location>
        <begin position="1"/>
        <end position="19"/>
    </location>
</feature>
<evidence type="ECO:0000256" key="1">
    <source>
        <dbReference type="ARBA" id="ARBA00010617"/>
    </source>
</evidence>
<keyword evidence="2" id="KW-0732">Signal</keyword>
<dbReference type="GO" id="GO:0016705">
    <property type="term" value="F:oxidoreductase activity, acting on paired donors, with incorporation or reduction of molecular oxygen"/>
    <property type="evidence" value="ECO:0007669"/>
    <property type="project" value="InterPro"/>
</dbReference>
<dbReference type="Proteomes" id="UP000594262">
    <property type="component" value="Unplaced"/>
</dbReference>
<comment type="similarity">
    <text evidence="1">Belongs to the cytochrome P450 family.</text>
</comment>
<dbReference type="GeneID" id="136804344"/>
<name>A0A7M5WRX0_9CNID</name>
<evidence type="ECO:0000256" key="2">
    <source>
        <dbReference type="SAM" id="SignalP"/>
    </source>
</evidence>
<dbReference type="Gene3D" id="1.10.630.10">
    <property type="entry name" value="Cytochrome P450"/>
    <property type="match status" value="1"/>
</dbReference>
<dbReference type="SUPFAM" id="SSF48264">
    <property type="entry name" value="Cytochrome P450"/>
    <property type="match status" value="1"/>
</dbReference>
<protein>
    <recommendedName>
        <fullName evidence="5">Cytochrome P450</fullName>
    </recommendedName>
</protein>